<reference evidence="3 4" key="1">
    <citation type="journal article" date="2012" name="Genet. Mol. Biol.">
        <title>Analysis of 16S rRNA and mxaF genes revealing insights into Methylobacterium niche-specific plant association.</title>
        <authorList>
            <person name="Dourado M.N."/>
            <person name="Andreote F.D."/>
            <person name="Dini-Andreote F."/>
            <person name="Conti R."/>
            <person name="Araujo J.M."/>
            <person name="Araujo W.L."/>
        </authorList>
    </citation>
    <scope>NUCLEOTIDE SEQUENCE [LARGE SCALE GENOMIC DNA]</scope>
    <source>
        <strain evidence="3 4">TC3-10</strain>
    </source>
</reference>
<dbReference type="Proteomes" id="UP001355206">
    <property type="component" value="Unassembled WGS sequence"/>
</dbReference>
<feature type="chain" id="PRO_5046827266" evidence="2">
    <location>
        <begin position="22"/>
        <end position="217"/>
    </location>
</feature>
<evidence type="ECO:0000313" key="4">
    <source>
        <dbReference type="Proteomes" id="UP001355206"/>
    </source>
</evidence>
<name>A0ABU7TL96_9HYPH</name>
<dbReference type="EMBL" id="MLCA01000002">
    <property type="protein sequence ID" value="MEE7490568.1"/>
    <property type="molecule type" value="Genomic_DNA"/>
</dbReference>
<sequence length="217" mass="22720">MRKIAKLAALVLAAMAAATQAVWDGSKWVMKSLFAPPQPVGVEVGDAMDAVAARAAAPVTPSQPAARDTVTPAPAPAPKSETAPKAAATAKVVELDPVLAKGKAAYAFACALATLGDEPPTEGLNEAEIAWLNSLNTMEMMHIWRGGPMQAGAHMLGIKAIPGLPLCPTLSEYRHILGSAAQVTPRQREEIAEYNATLDQAFEDMISDPGFQLKQGI</sequence>
<dbReference type="RefSeq" id="WP_091784771.1">
    <property type="nucleotide sequence ID" value="NZ_MLCA01000002.1"/>
</dbReference>
<evidence type="ECO:0000313" key="3">
    <source>
        <dbReference type="EMBL" id="MEE7490568.1"/>
    </source>
</evidence>
<comment type="caution">
    <text evidence="3">The sequence shown here is derived from an EMBL/GenBank/DDBJ whole genome shotgun (WGS) entry which is preliminary data.</text>
</comment>
<organism evidence="3 4">
    <name type="scientific">Methylobacterium oryzae</name>
    <dbReference type="NCBI Taxonomy" id="334852"/>
    <lineage>
        <taxon>Bacteria</taxon>
        <taxon>Pseudomonadati</taxon>
        <taxon>Pseudomonadota</taxon>
        <taxon>Alphaproteobacteria</taxon>
        <taxon>Hyphomicrobiales</taxon>
        <taxon>Methylobacteriaceae</taxon>
        <taxon>Methylobacterium</taxon>
    </lineage>
</organism>
<keyword evidence="4" id="KW-1185">Reference proteome</keyword>
<proteinExistence type="predicted"/>
<evidence type="ECO:0000256" key="1">
    <source>
        <dbReference type="SAM" id="MobiDB-lite"/>
    </source>
</evidence>
<feature type="signal peptide" evidence="2">
    <location>
        <begin position="1"/>
        <end position="21"/>
    </location>
</feature>
<gene>
    <name evidence="3" type="ORF">MOTC310_08785</name>
</gene>
<protein>
    <submittedName>
        <fullName evidence="3">Uncharacterized protein</fullName>
    </submittedName>
</protein>
<keyword evidence="2" id="KW-0732">Signal</keyword>
<accession>A0ABU7TL96</accession>
<evidence type="ECO:0000256" key="2">
    <source>
        <dbReference type="SAM" id="SignalP"/>
    </source>
</evidence>
<feature type="region of interest" description="Disordered" evidence="1">
    <location>
        <begin position="58"/>
        <end position="85"/>
    </location>
</feature>